<dbReference type="PANTHER" id="PTHR10126">
    <property type="entry name" value="TATA-BOX BINDING PROTEIN"/>
    <property type="match status" value="1"/>
</dbReference>
<evidence type="ECO:0000256" key="6">
    <source>
        <dbReference type="ARBA" id="ARBA00023125"/>
    </source>
</evidence>
<sequence>MAAAEGMIAQPNELLSKTEPVDELLTATTQNEEQDSYCDDEPVLEININNVVCSFNTRCHLNLRRIALEGSNVEFKKENGMCNMKIRSPKVTASIWSSGKITCTGATSEEDSKIAGRRVARRLQQLGFNVRFTNFRVVNVLGTCSLPFGIKITLFSRRYTQQASYEPELHPGVTYRIKEPKATLKIFSTGSITVTAPSVYNVQCAIEHIYPLVCEFKAEGEVDRKTLLAEKKYLQNQGLANPNKIQRSVAVNDEEEGMDSDEDESFDSDASHD</sequence>
<dbReference type="GO" id="GO:0003677">
    <property type="term" value="F:DNA binding"/>
    <property type="evidence" value="ECO:0007669"/>
    <property type="project" value="UniProtKB-KW"/>
</dbReference>
<comment type="subcellular location">
    <subcellularLocation>
        <location evidence="2">Cytoplasm</location>
    </subcellularLocation>
    <subcellularLocation>
        <location evidence="1">Nucleus</location>
    </subcellularLocation>
</comment>
<dbReference type="Pfam" id="PF00352">
    <property type="entry name" value="TBP"/>
    <property type="match status" value="2"/>
</dbReference>
<dbReference type="GO" id="GO:0005634">
    <property type="term" value="C:nucleus"/>
    <property type="evidence" value="ECO:0007669"/>
    <property type="project" value="UniProtKB-SubCell"/>
</dbReference>
<dbReference type="CDD" id="cd04517">
    <property type="entry name" value="TLF"/>
    <property type="match status" value="1"/>
</dbReference>
<evidence type="ECO:0000313" key="12">
    <source>
        <dbReference type="EMBL" id="KAK6171996.1"/>
    </source>
</evidence>
<dbReference type="GO" id="GO:0006352">
    <property type="term" value="P:DNA-templated transcription initiation"/>
    <property type="evidence" value="ECO:0007669"/>
    <property type="project" value="InterPro"/>
</dbReference>
<dbReference type="InterPro" id="IPR012295">
    <property type="entry name" value="TBP_dom_sf"/>
</dbReference>
<evidence type="ECO:0000256" key="1">
    <source>
        <dbReference type="ARBA" id="ARBA00004123"/>
    </source>
</evidence>
<proteinExistence type="inferred from homology"/>
<feature type="region of interest" description="Disordered" evidence="11">
    <location>
        <begin position="244"/>
        <end position="273"/>
    </location>
</feature>
<evidence type="ECO:0000256" key="4">
    <source>
        <dbReference type="ARBA" id="ARBA00022490"/>
    </source>
</evidence>
<name>A0AAN8J9I9_PATCE</name>
<dbReference type="EMBL" id="JAZGQO010000013">
    <property type="protein sequence ID" value="KAK6171996.1"/>
    <property type="molecule type" value="Genomic_DNA"/>
</dbReference>
<keyword evidence="8" id="KW-0539">Nucleus</keyword>
<feature type="compositionally biased region" description="Acidic residues" evidence="11">
    <location>
        <begin position="252"/>
        <end position="267"/>
    </location>
</feature>
<dbReference type="GO" id="GO:0005737">
    <property type="term" value="C:cytoplasm"/>
    <property type="evidence" value="ECO:0007669"/>
    <property type="project" value="UniProtKB-SubCell"/>
</dbReference>
<evidence type="ECO:0000256" key="5">
    <source>
        <dbReference type="ARBA" id="ARBA00023015"/>
    </source>
</evidence>
<keyword evidence="4" id="KW-0963">Cytoplasm</keyword>
<evidence type="ECO:0000256" key="8">
    <source>
        <dbReference type="ARBA" id="ARBA00023242"/>
    </source>
</evidence>
<comment type="caution">
    <text evidence="12">The sequence shown here is derived from an EMBL/GenBank/DDBJ whole genome shotgun (WGS) entry which is preliminary data.</text>
</comment>
<evidence type="ECO:0000256" key="9">
    <source>
        <dbReference type="ARBA" id="ARBA00023474"/>
    </source>
</evidence>
<protein>
    <recommendedName>
        <fullName evidence="9">TATA box-binding protein-like 1</fullName>
    </recommendedName>
    <alternativeName>
        <fullName evidence="10">TBP-like factor</fullName>
    </alternativeName>
</protein>
<evidence type="ECO:0000256" key="3">
    <source>
        <dbReference type="ARBA" id="ARBA00005560"/>
    </source>
</evidence>
<dbReference type="FunFam" id="3.30.310.10:FF:000009">
    <property type="entry name" value="TatA box-binding protein-like protein 1"/>
    <property type="match status" value="1"/>
</dbReference>
<evidence type="ECO:0000313" key="13">
    <source>
        <dbReference type="Proteomes" id="UP001347796"/>
    </source>
</evidence>
<accession>A0AAN8J9I9</accession>
<keyword evidence="7" id="KW-0804">Transcription</keyword>
<gene>
    <name evidence="12" type="ORF">SNE40_018404</name>
</gene>
<reference evidence="12 13" key="1">
    <citation type="submission" date="2024-01" db="EMBL/GenBank/DDBJ databases">
        <title>The genome of the rayed Mediterranean limpet Patella caerulea (Linnaeus, 1758).</title>
        <authorList>
            <person name="Anh-Thu Weber A."/>
            <person name="Halstead-Nussloch G."/>
        </authorList>
    </citation>
    <scope>NUCLEOTIDE SEQUENCE [LARGE SCALE GENOMIC DNA]</scope>
    <source>
        <strain evidence="12">AATW-2023a</strain>
        <tissue evidence="12">Whole specimen</tissue>
    </source>
</reference>
<dbReference type="Proteomes" id="UP001347796">
    <property type="component" value="Unassembled WGS sequence"/>
</dbReference>
<evidence type="ECO:0000256" key="10">
    <source>
        <dbReference type="ARBA" id="ARBA00033173"/>
    </source>
</evidence>
<dbReference type="InterPro" id="IPR015445">
    <property type="entry name" value="TBP-like"/>
</dbReference>
<dbReference type="Gene3D" id="3.30.310.10">
    <property type="entry name" value="TATA-Binding Protein"/>
    <property type="match status" value="2"/>
</dbReference>
<keyword evidence="13" id="KW-1185">Reference proteome</keyword>
<evidence type="ECO:0000256" key="11">
    <source>
        <dbReference type="SAM" id="MobiDB-lite"/>
    </source>
</evidence>
<dbReference type="AlphaFoldDB" id="A0AAN8J9I9"/>
<comment type="similarity">
    <text evidence="3">Belongs to the TBP family.</text>
</comment>
<dbReference type="PRINTS" id="PR00686">
    <property type="entry name" value="TIFACTORIID"/>
</dbReference>
<dbReference type="InterPro" id="IPR000814">
    <property type="entry name" value="TBP"/>
</dbReference>
<evidence type="ECO:0000256" key="2">
    <source>
        <dbReference type="ARBA" id="ARBA00004496"/>
    </source>
</evidence>
<dbReference type="SUPFAM" id="SSF55945">
    <property type="entry name" value="TATA-box binding protein-like"/>
    <property type="match status" value="2"/>
</dbReference>
<keyword evidence="5" id="KW-0805">Transcription regulation</keyword>
<dbReference type="FunFam" id="3.30.310.10:FF:000005">
    <property type="entry name" value="TATA box-binding protein-like 1"/>
    <property type="match status" value="1"/>
</dbReference>
<keyword evidence="6" id="KW-0238">DNA-binding</keyword>
<organism evidence="12 13">
    <name type="scientific">Patella caerulea</name>
    <name type="common">Rayed Mediterranean limpet</name>
    <dbReference type="NCBI Taxonomy" id="87958"/>
    <lineage>
        <taxon>Eukaryota</taxon>
        <taxon>Metazoa</taxon>
        <taxon>Spiralia</taxon>
        <taxon>Lophotrochozoa</taxon>
        <taxon>Mollusca</taxon>
        <taxon>Gastropoda</taxon>
        <taxon>Patellogastropoda</taxon>
        <taxon>Patelloidea</taxon>
        <taxon>Patellidae</taxon>
        <taxon>Patella</taxon>
    </lineage>
</organism>
<evidence type="ECO:0000256" key="7">
    <source>
        <dbReference type="ARBA" id="ARBA00023163"/>
    </source>
</evidence>